<dbReference type="InterPro" id="IPR002347">
    <property type="entry name" value="SDR_fam"/>
</dbReference>
<evidence type="ECO:0000313" key="3">
    <source>
        <dbReference type="Proteomes" id="UP001162164"/>
    </source>
</evidence>
<name>A0ABQ9JPA5_9CUCU</name>
<dbReference type="PANTHER" id="PTHR24322">
    <property type="entry name" value="PKSB"/>
    <property type="match status" value="1"/>
</dbReference>
<dbReference type="SUPFAM" id="SSF51735">
    <property type="entry name" value="NAD(P)-binding Rossmann-fold domains"/>
    <property type="match status" value="1"/>
</dbReference>
<accession>A0ABQ9JPA5</accession>
<evidence type="ECO:0000256" key="1">
    <source>
        <dbReference type="SAM" id="Phobius"/>
    </source>
</evidence>
<evidence type="ECO:0000313" key="2">
    <source>
        <dbReference type="EMBL" id="KAJ8979389.1"/>
    </source>
</evidence>
<dbReference type="EMBL" id="JAPWTJ010000342">
    <property type="protein sequence ID" value="KAJ8979389.1"/>
    <property type="molecule type" value="Genomic_DNA"/>
</dbReference>
<protein>
    <submittedName>
        <fullName evidence="2">Uncharacterized protein</fullName>
    </submittedName>
</protein>
<feature type="transmembrane region" description="Helical" evidence="1">
    <location>
        <begin position="12"/>
        <end position="35"/>
    </location>
</feature>
<reference evidence="2" key="1">
    <citation type="journal article" date="2023" name="Insect Mol. Biol.">
        <title>Genome sequencing provides insights into the evolution of gene families encoding plant cell wall-degrading enzymes in longhorned beetles.</title>
        <authorList>
            <person name="Shin N.R."/>
            <person name="Okamura Y."/>
            <person name="Kirsch R."/>
            <person name="Pauchet Y."/>
        </authorList>
    </citation>
    <scope>NUCLEOTIDE SEQUENCE</scope>
    <source>
        <strain evidence="2">MMC_N1</strain>
    </source>
</reference>
<sequence>MKVTVQPQDSNLFRSISDAIGLIFYVLVSIAKAVYKSVLPGSYQKKKDIDGEIALVTGGGGGLGRLLALRLAKLGATVVLWDVNAQGNFAISPFNMFSQIKIQTWFLDHITLMDRLKLKTEDVAAAASHVHLSALLEGLDETVNLVKGIGGKAIAFKCDLADREDVYSVAKKTQEEVGDVNNYFNKQCGVASGHLLLNTPDHLIKRTFDVNAISHFWTVKSFLPKMIEKDHGHIVTIASMAGFVGCSKLVDYCSSKFAAVGFDEALRVELEDQGIKGVKTTVVCPYFIQQTGMFDNVNSRWLPRLKPNDVADRVIEGLRREEFVVLIPGVFRLGIILKASMPWKLVSLFLRSLVPDASPSTLPVIQLKKEEAESDLANRNKPTSLSTSVTKLNQRLVTAGRTSE</sequence>
<keyword evidence="1" id="KW-0472">Membrane</keyword>
<comment type="caution">
    <text evidence="2">The sequence shown here is derived from an EMBL/GenBank/DDBJ whole genome shotgun (WGS) entry which is preliminary data.</text>
</comment>
<gene>
    <name evidence="2" type="ORF">NQ317_015818</name>
</gene>
<dbReference type="Gene3D" id="3.40.50.720">
    <property type="entry name" value="NAD(P)-binding Rossmann-like Domain"/>
    <property type="match status" value="1"/>
</dbReference>
<organism evidence="2 3">
    <name type="scientific">Molorchus minor</name>
    <dbReference type="NCBI Taxonomy" id="1323400"/>
    <lineage>
        <taxon>Eukaryota</taxon>
        <taxon>Metazoa</taxon>
        <taxon>Ecdysozoa</taxon>
        <taxon>Arthropoda</taxon>
        <taxon>Hexapoda</taxon>
        <taxon>Insecta</taxon>
        <taxon>Pterygota</taxon>
        <taxon>Neoptera</taxon>
        <taxon>Endopterygota</taxon>
        <taxon>Coleoptera</taxon>
        <taxon>Polyphaga</taxon>
        <taxon>Cucujiformia</taxon>
        <taxon>Chrysomeloidea</taxon>
        <taxon>Cerambycidae</taxon>
        <taxon>Lamiinae</taxon>
        <taxon>Monochamini</taxon>
        <taxon>Molorchus</taxon>
    </lineage>
</organism>
<dbReference type="CDD" id="cd05339">
    <property type="entry name" value="17beta-HSDXI-like_SDR_c"/>
    <property type="match status" value="1"/>
</dbReference>
<dbReference type="PANTHER" id="PTHR24322:SF748">
    <property type="entry name" value="FI23927P1-RELATED"/>
    <property type="match status" value="1"/>
</dbReference>
<dbReference type="InterPro" id="IPR036291">
    <property type="entry name" value="NAD(P)-bd_dom_sf"/>
</dbReference>
<dbReference type="Proteomes" id="UP001162164">
    <property type="component" value="Unassembled WGS sequence"/>
</dbReference>
<keyword evidence="3" id="KW-1185">Reference proteome</keyword>
<proteinExistence type="predicted"/>
<keyword evidence="1" id="KW-0812">Transmembrane</keyword>
<dbReference type="PRINTS" id="PR00081">
    <property type="entry name" value="GDHRDH"/>
</dbReference>
<keyword evidence="1" id="KW-1133">Transmembrane helix</keyword>
<dbReference type="Pfam" id="PF00106">
    <property type="entry name" value="adh_short"/>
    <property type="match status" value="1"/>
</dbReference>